<dbReference type="Proteomes" id="UP001214854">
    <property type="component" value="Unassembled WGS sequence"/>
</dbReference>
<accession>A0ABT5HQC3</accession>
<dbReference type="InterPro" id="IPR050218">
    <property type="entry name" value="LptD"/>
</dbReference>
<keyword evidence="1" id="KW-0472">Membrane</keyword>
<keyword evidence="4" id="KW-1185">Reference proteome</keyword>
<comment type="subcellular location">
    <subcellularLocation>
        <location evidence="1">Cell outer membrane</location>
    </subcellularLocation>
</comment>
<sequence length="950" mass="104793">MRKSSLKLSVGFLSLLAAGAIGGEASARVVDLHEDLDDTGRGIRFFSDFDDGGSVSDALPAPEPVSATPEASSDVTARVIDTPTPAPLRTPKPRAKPVAAPVPTAAPAPLIVPPLVEEDAPLTTRRSLAVVKPVADDLTPLTVEQVALPALAQAKDPVGDPAPELDVNPSRNPVVVKTEAPLEDDGLGKEGAYITADEVTSPENNIVVARGNVEMRWEGRLIRADQVWYDQTTGKTIATGNTRTINPDGSVQYADRLEIDDGQSSGTGDRIASIDTEGTKLFANKVERVDVDTNRLSEVIFTPCELCVKNNVTQEPTWHIQATSITQDRARRVVIYRNAVFKARGIPIFYLPILWHADPSAKRASGFLMPKAGYSQRRGVSLETPYLWAVSPYTDIIFSPKLSSKVNPLLNFEVNRRFYSGDFHARAGYTYESFFDNEGNKWDSKQGRGYILADGNFDINPDWRWNFTLQRVFDKAEDGTPLANLFERYKIDDGFPQAGEYHGGSRHLINQANLIRQTDTAYFNVSLVAFQSLQIGSSNTRIIDDQSSIQYLAPRDETLPVVAPLIEAFWSPKQDILGGRLTVSASGVSVIRKTTPASDIAVNATGPVDSARATLGLSWRRELFTPIGLRIAPFVEGRHDQYRIKDFDNNPATDDSHKIARSLSTAGIDFSYPLIRKFAGLTTVIEPIAQIAVSPRSESEFYLTNEDSTAFEFDDSTLFKANKSPGFDLYEGGKRLNLGLKTQFNFDNGFKLSTLVGRSFRDEPELSYYRTLAGTTYTYDPSGLAGKKSDWVVQAEFDTGKGFRGYTRHRLDSGGNIRRGETGFSVMTASSQATIRYQIDNTEAGQRATTTGPVFYDDGKRYEDLQFFGQHFFNARWGVSAQFARNIRAQAWLRSEAALIYKDDCARFELVYQRDETALLSENGKGSESISIRISLATLAPSDDDFVNIR</sequence>
<comment type="similarity">
    <text evidence="1">Belongs to the LptD family.</text>
</comment>
<name>A0ABT5HQC3_9CAUL</name>
<evidence type="ECO:0000259" key="2">
    <source>
        <dbReference type="Pfam" id="PF04453"/>
    </source>
</evidence>
<protein>
    <recommendedName>
        <fullName evidence="1">LPS-assembly protein LptD</fullName>
    </recommendedName>
</protein>
<comment type="function">
    <text evidence="1">Involved in the assembly of lipopolysaccharide (LPS) at the surface of the outer membrane.</text>
</comment>
<evidence type="ECO:0000256" key="1">
    <source>
        <dbReference type="HAMAP-Rule" id="MF_01411"/>
    </source>
</evidence>
<evidence type="ECO:0000313" key="4">
    <source>
        <dbReference type="Proteomes" id="UP001214854"/>
    </source>
</evidence>
<reference evidence="3 4" key="1">
    <citation type="submission" date="2023-01" db="EMBL/GenBank/DDBJ databases">
        <title>Novel species of the genus Asticcacaulis isolated from rivers.</title>
        <authorList>
            <person name="Lu H."/>
        </authorList>
    </citation>
    <scope>NUCLEOTIDE SEQUENCE [LARGE SCALE GENOMIC DNA]</scope>
    <source>
        <strain evidence="3 4">BYS171W</strain>
    </source>
</reference>
<organism evidence="3 4">
    <name type="scientific">Asticcacaulis aquaticus</name>
    <dbReference type="NCBI Taxonomy" id="2984212"/>
    <lineage>
        <taxon>Bacteria</taxon>
        <taxon>Pseudomonadati</taxon>
        <taxon>Pseudomonadota</taxon>
        <taxon>Alphaproteobacteria</taxon>
        <taxon>Caulobacterales</taxon>
        <taxon>Caulobacteraceae</taxon>
        <taxon>Asticcacaulis</taxon>
    </lineage>
</organism>
<dbReference type="HAMAP" id="MF_01411">
    <property type="entry name" value="LPS_assembly_LptD"/>
    <property type="match status" value="1"/>
</dbReference>
<dbReference type="InterPro" id="IPR007543">
    <property type="entry name" value="LptD_C"/>
</dbReference>
<evidence type="ECO:0000313" key="3">
    <source>
        <dbReference type="EMBL" id="MDC7681666.1"/>
    </source>
</evidence>
<keyword evidence="1" id="KW-0998">Cell outer membrane</keyword>
<comment type="subunit">
    <text evidence="1">Component of the lipopolysaccharide transport and assembly complex.</text>
</comment>
<dbReference type="RefSeq" id="WP_272746176.1">
    <property type="nucleotide sequence ID" value="NZ_JAQQKX010000001.1"/>
</dbReference>
<comment type="caution">
    <text evidence="3">The sequence shown here is derived from an EMBL/GenBank/DDBJ whole genome shotgun (WGS) entry which is preliminary data.</text>
</comment>
<keyword evidence="1" id="KW-0732">Signal</keyword>
<dbReference type="InterPro" id="IPR020889">
    <property type="entry name" value="LipoPS_assembly_LptD"/>
</dbReference>
<proteinExistence type="inferred from homology"/>
<dbReference type="EMBL" id="JAQQKX010000001">
    <property type="protein sequence ID" value="MDC7681666.1"/>
    <property type="molecule type" value="Genomic_DNA"/>
</dbReference>
<gene>
    <name evidence="1 3" type="primary">lptD</name>
    <name evidence="3" type="ORF">PQU92_00110</name>
</gene>
<dbReference type="PANTHER" id="PTHR30189:SF1">
    <property type="entry name" value="LPS-ASSEMBLY PROTEIN LPTD"/>
    <property type="match status" value="1"/>
</dbReference>
<comment type="caution">
    <text evidence="1">Lacks conserved residue(s) required for the propagation of feature annotation.</text>
</comment>
<dbReference type="PANTHER" id="PTHR30189">
    <property type="entry name" value="LPS-ASSEMBLY PROTEIN"/>
    <property type="match status" value="1"/>
</dbReference>
<feature type="domain" description="LptD C-terminal" evidence="2">
    <location>
        <begin position="448"/>
        <end position="868"/>
    </location>
</feature>
<dbReference type="Pfam" id="PF04453">
    <property type="entry name" value="LptD"/>
    <property type="match status" value="1"/>
</dbReference>